<dbReference type="InterPro" id="IPR012337">
    <property type="entry name" value="RNaseH-like_sf"/>
</dbReference>
<organism evidence="1 2">
    <name type="scientific">Arachis hypogaea</name>
    <name type="common">Peanut</name>
    <dbReference type="NCBI Taxonomy" id="3818"/>
    <lineage>
        <taxon>Eukaryota</taxon>
        <taxon>Viridiplantae</taxon>
        <taxon>Streptophyta</taxon>
        <taxon>Embryophyta</taxon>
        <taxon>Tracheophyta</taxon>
        <taxon>Spermatophyta</taxon>
        <taxon>Magnoliopsida</taxon>
        <taxon>eudicotyledons</taxon>
        <taxon>Gunneridae</taxon>
        <taxon>Pentapetalae</taxon>
        <taxon>rosids</taxon>
        <taxon>fabids</taxon>
        <taxon>Fabales</taxon>
        <taxon>Fabaceae</taxon>
        <taxon>Papilionoideae</taxon>
        <taxon>50 kb inversion clade</taxon>
        <taxon>dalbergioids sensu lato</taxon>
        <taxon>Dalbergieae</taxon>
        <taxon>Pterocarpus clade</taxon>
        <taxon>Arachis</taxon>
    </lineage>
</organism>
<dbReference type="SUPFAM" id="SSF53098">
    <property type="entry name" value="Ribonuclease H-like"/>
    <property type="match status" value="1"/>
</dbReference>
<comment type="caution">
    <text evidence="1">The sequence shown here is derived from an EMBL/GenBank/DDBJ whole genome shotgun (WGS) entry which is preliminary data.</text>
</comment>
<evidence type="ECO:0008006" key="3">
    <source>
        <dbReference type="Google" id="ProtNLM"/>
    </source>
</evidence>
<dbReference type="Proteomes" id="UP000289738">
    <property type="component" value="Chromosome A10"/>
</dbReference>
<protein>
    <recommendedName>
        <fullName evidence="3">RNase H type-1 domain-containing protein</fullName>
    </recommendedName>
</protein>
<keyword evidence="2" id="KW-1185">Reference proteome</keyword>
<evidence type="ECO:0000313" key="1">
    <source>
        <dbReference type="EMBL" id="RYR35305.1"/>
    </source>
</evidence>
<reference evidence="1 2" key="1">
    <citation type="submission" date="2019-01" db="EMBL/GenBank/DDBJ databases">
        <title>Sequencing of cultivated peanut Arachis hypogaea provides insights into genome evolution and oil improvement.</title>
        <authorList>
            <person name="Chen X."/>
        </authorList>
    </citation>
    <scope>NUCLEOTIDE SEQUENCE [LARGE SCALE GENOMIC DNA]</scope>
    <source>
        <strain evidence="2">cv. Fuhuasheng</strain>
        <tissue evidence="1">Leaves</tissue>
    </source>
</reference>
<name>A0A445B9E8_ARAHY</name>
<evidence type="ECO:0000313" key="2">
    <source>
        <dbReference type="Proteomes" id="UP000289738"/>
    </source>
</evidence>
<accession>A0A445B9E8</accession>
<proteinExistence type="predicted"/>
<dbReference type="EMBL" id="SDMP01000010">
    <property type="protein sequence ID" value="RYR35305.1"/>
    <property type="molecule type" value="Genomic_DNA"/>
</dbReference>
<gene>
    <name evidence="1" type="ORF">Ahy_A10g050464</name>
</gene>
<sequence length="152" mass="17008">MVPDLVCQICLKGLETVEHALLLCDWARATWVWGRMPMDPNNGDNGGIKRRTVLEFLGKIHAKSSNVAEAQAIRQALIIQLNPRPGEALAIIQDIQILIENLPEKRMTWTPRKGNRLAHAVAKAAESKTLRSTWSTQPPAEIRSILRSEIQT</sequence>
<dbReference type="AlphaFoldDB" id="A0A445B9E8"/>